<feature type="domain" description="Peptidase M15C" evidence="1">
    <location>
        <begin position="128"/>
        <end position="188"/>
    </location>
</feature>
<dbReference type="EMBL" id="BAABIA010000016">
    <property type="protein sequence ID" value="GAA5149951.1"/>
    <property type="molecule type" value="Genomic_DNA"/>
</dbReference>
<organism evidence="2 3">
    <name type="scientific">Prosthecobacter algae</name>
    <dbReference type="NCBI Taxonomy" id="1144682"/>
    <lineage>
        <taxon>Bacteria</taxon>
        <taxon>Pseudomonadati</taxon>
        <taxon>Verrucomicrobiota</taxon>
        <taxon>Verrucomicrobiia</taxon>
        <taxon>Verrucomicrobiales</taxon>
        <taxon>Verrucomicrobiaceae</taxon>
        <taxon>Prosthecobacter</taxon>
    </lineage>
</organism>
<reference evidence="3" key="1">
    <citation type="journal article" date="2019" name="Int. J. Syst. Evol. Microbiol.">
        <title>The Global Catalogue of Microorganisms (GCM) 10K type strain sequencing project: providing services to taxonomists for standard genome sequencing and annotation.</title>
        <authorList>
            <consortium name="The Broad Institute Genomics Platform"/>
            <consortium name="The Broad Institute Genome Sequencing Center for Infectious Disease"/>
            <person name="Wu L."/>
            <person name="Ma J."/>
        </authorList>
    </citation>
    <scope>NUCLEOTIDE SEQUENCE [LARGE SCALE GENOMIC DNA]</scope>
    <source>
        <strain evidence="3">JCM 18053</strain>
    </source>
</reference>
<evidence type="ECO:0000313" key="2">
    <source>
        <dbReference type="EMBL" id="GAA5149951.1"/>
    </source>
</evidence>
<sequence length="191" mass="21577">MKTEEIKKMQHRIGVTADGFWGPESIAACRAHLRGLMPKLCEWPKADGASLRAFYGRPGDEGNLVSFAFPYPVFYGGKRVTKGRCHWKVKDSLLRILTRIGNIHGEERGIMEEAEDYGGIYNYRNKRGGSTLSVHAWGAAIDLDADDNSFRETWPVQADMPLEIMEEFAREGWVSAGAFWGYDAMHFQATR</sequence>
<accession>A0ABP9PQI4</accession>
<dbReference type="SUPFAM" id="SSF55166">
    <property type="entry name" value="Hedgehog/DD-peptidase"/>
    <property type="match status" value="1"/>
</dbReference>
<name>A0ABP9PQI4_9BACT</name>
<keyword evidence="3" id="KW-1185">Reference proteome</keyword>
<dbReference type="RefSeq" id="WP_345738996.1">
    <property type="nucleotide sequence ID" value="NZ_BAABIA010000016.1"/>
</dbReference>
<proteinExistence type="predicted"/>
<evidence type="ECO:0000313" key="3">
    <source>
        <dbReference type="Proteomes" id="UP001499852"/>
    </source>
</evidence>
<gene>
    <name evidence="2" type="ORF">GCM10023213_48310</name>
</gene>
<dbReference type="InterPro" id="IPR039561">
    <property type="entry name" value="Peptidase_M15C"/>
</dbReference>
<dbReference type="Gene3D" id="3.30.1380.10">
    <property type="match status" value="1"/>
</dbReference>
<dbReference type="Pfam" id="PF13539">
    <property type="entry name" value="Peptidase_M15_4"/>
    <property type="match status" value="1"/>
</dbReference>
<evidence type="ECO:0000259" key="1">
    <source>
        <dbReference type="Pfam" id="PF13539"/>
    </source>
</evidence>
<dbReference type="InterPro" id="IPR009045">
    <property type="entry name" value="Zn_M74/Hedgehog-like"/>
</dbReference>
<comment type="caution">
    <text evidence="2">The sequence shown here is derived from an EMBL/GenBank/DDBJ whole genome shotgun (WGS) entry which is preliminary data.</text>
</comment>
<dbReference type="Proteomes" id="UP001499852">
    <property type="component" value="Unassembled WGS sequence"/>
</dbReference>
<protein>
    <recommendedName>
        <fullName evidence="1">Peptidase M15C domain-containing protein</fullName>
    </recommendedName>
</protein>